<evidence type="ECO:0000313" key="3">
    <source>
        <dbReference type="EMBL" id="TWI86192.1"/>
    </source>
</evidence>
<comment type="caution">
    <text evidence="3">The sequence shown here is derived from an EMBL/GenBank/DDBJ whole genome shotgun (WGS) entry which is preliminary data.</text>
</comment>
<name>A0A562SXZ6_9HYPH</name>
<evidence type="ECO:0000256" key="2">
    <source>
        <dbReference type="SAM" id="MobiDB-lite"/>
    </source>
</evidence>
<sequence>MGIFSKTPRPQNEADGQNAITPEPAEVETYDSAGDDGSNNVEHLSPFALKMQEKIHQLDTLKSRLGGLSGTFEQMSALAYESRNSVQMLNEFVENSRQFVETEVRLKSENAKLSTDLLDTQHKLKSINTQLEDSQAELHSLRKRHTETRTALETARNDLVTIRDNNKKVNEEYRQQSGQLVQANAQVAELKGELADLKAKYKSLEEHTDSVKANLEEISQREKELQQNLSESAALLEEEIKKNNSATSELEAVKRKLGEFRNENIDLKSQLDVANEELTYSKNRLEEEQRKHDNEVYTLNAEIENLSSQRRIGAQSLQEMTRDNANLKERNRDLIKRMQEIEYLLDGAQKNHERDREELVTANAKLREVNLRYNSTLTDLNHERNQNKRYAEELEELVDENKKLSKYKIQMGTANEQIAQLKSVIANYQMAMEGRGPAEELGITRNYDPAEEAGLTEDDSAVDPARDDTADSTPEEQDKTKIVKLRDDS</sequence>
<evidence type="ECO:0000256" key="1">
    <source>
        <dbReference type="SAM" id="Coils"/>
    </source>
</evidence>
<protein>
    <submittedName>
        <fullName evidence="3">Uncharacterized protein</fullName>
    </submittedName>
</protein>
<evidence type="ECO:0000313" key="4">
    <source>
        <dbReference type="Proteomes" id="UP000320593"/>
    </source>
</evidence>
<dbReference type="Gene3D" id="1.10.287.1490">
    <property type="match status" value="1"/>
</dbReference>
<feature type="compositionally biased region" description="Acidic residues" evidence="2">
    <location>
        <begin position="449"/>
        <end position="461"/>
    </location>
</feature>
<dbReference type="Proteomes" id="UP000320593">
    <property type="component" value="Unassembled WGS sequence"/>
</dbReference>
<gene>
    <name evidence="3" type="ORF">JM93_02900</name>
</gene>
<feature type="region of interest" description="Disordered" evidence="2">
    <location>
        <begin position="438"/>
        <end position="489"/>
    </location>
</feature>
<feature type="compositionally biased region" description="Polar residues" evidence="2">
    <location>
        <begin position="8"/>
        <end position="20"/>
    </location>
</feature>
<feature type="coiled-coil region" evidence="1">
    <location>
        <begin position="117"/>
        <end position="410"/>
    </location>
</feature>
<organism evidence="3 4">
    <name type="scientific">Roseibium hamelinense</name>
    <dbReference type="NCBI Taxonomy" id="150831"/>
    <lineage>
        <taxon>Bacteria</taxon>
        <taxon>Pseudomonadati</taxon>
        <taxon>Pseudomonadota</taxon>
        <taxon>Alphaproteobacteria</taxon>
        <taxon>Hyphomicrobiales</taxon>
        <taxon>Stappiaceae</taxon>
        <taxon>Roseibium</taxon>
    </lineage>
</organism>
<proteinExistence type="predicted"/>
<feature type="region of interest" description="Disordered" evidence="2">
    <location>
        <begin position="1"/>
        <end position="42"/>
    </location>
</feature>
<keyword evidence="1" id="KW-0175">Coiled coil</keyword>
<dbReference type="RefSeq" id="WP_208995178.1">
    <property type="nucleotide sequence ID" value="NZ_SMLY01000074.1"/>
</dbReference>
<dbReference type="EMBL" id="VLLF01000006">
    <property type="protein sequence ID" value="TWI86192.1"/>
    <property type="molecule type" value="Genomic_DNA"/>
</dbReference>
<dbReference type="AlphaFoldDB" id="A0A562SXZ6"/>
<accession>A0A562SXZ6</accession>
<keyword evidence="4" id="KW-1185">Reference proteome</keyword>
<reference evidence="3 4" key="1">
    <citation type="submission" date="2019-07" db="EMBL/GenBank/DDBJ databases">
        <title>Genomic Encyclopedia of Archaeal and Bacterial Type Strains, Phase II (KMG-II): from individual species to whole genera.</title>
        <authorList>
            <person name="Goeker M."/>
        </authorList>
    </citation>
    <scope>NUCLEOTIDE SEQUENCE [LARGE SCALE GENOMIC DNA]</scope>
    <source>
        <strain evidence="3 4">ATCC BAA-252</strain>
    </source>
</reference>
<feature type="compositionally biased region" description="Basic and acidic residues" evidence="2">
    <location>
        <begin position="476"/>
        <end position="489"/>
    </location>
</feature>